<dbReference type="OrthoDB" id="529831at2"/>
<feature type="region of interest" description="Disordered" evidence="1">
    <location>
        <begin position="261"/>
        <end position="281"/>
    </location>
</feature>
<organism evidence="3 4">
    <name type="scientific">Thermotalea metallivorans</name>
    <dbReference type="NCBI Taxonomy" id="520762"/>
    <lineage>
        <taxon>Bacteria</taxon>
        <taxon>Bacillati</taxon>
        <taxon>Bacillota</taxon>
        <taxon>Clostridia</taxon>
        <taxon>Peptostreptococcales</taxon>
        <taxon>Thermotaleaceae</taxon>
        <taxon>Thermotalea</taxon>
    </lineage>
</organism>
<sequence length="281" mass="31643">MLFENKEERLMKNALRVLVLLVLILGFGSSVWAAEGVYFSKQVYKLGMNHRDVQVIQEALKKDGVFKNSRMTTYFGPITQRAVKDFQKKYGLKADGVVGKATIAKMEFLGLFENRAEAISRGSRRVRGEYLDWWSQVSKMIQRNDVLKIEDVETGKTFRVMVTAGTNHADVEPLTKEDTSVIKDIWGGFRWDRRPVLVYAGDRVIAGSMTAMPHAGVDGLPGGQTVSNRSGGYGRGYNFDFVKDNGMDGHIDLHFKNSLRHKDDKQDPKHQQAVQKAAGIR</sequence>
<dbReference type="InterPro" id="IPR036365">
    <property type="entry name" value="PGBD-like_sf"/>
</dbReference>
<keyword evidence="4" id="KW-1185">Reference proteome</keyword>
<reference evidence="3 4" key="1">
    <citation type="submission" date="2015-12" db="EMBL/GenBank/DDBJ databases">
        <title>Draft genome sequence of the thermoanaerobe Thermotalea metallivorans, an isolate from the runoff channel of the Great Artesian Basin, Australia.</title>
        <authorList>
            <person name="Patel B.K."/>
        </authorList>
    </citation>
    <scope>NUCLEOTIDE SEQUENCE [LARGE SCALE GENOMIC DNA]</scope>
    <source>
        <strain evidence="3 4">B2-1</strain>
    </source>
</reference>
<dbReference type="EMBL" id="LOEE01000009">
    <property type="protein sequence ID" value="KXG77883.1"/>
    <property type="molecule type" value="Genomic_DNA"/>
</dbReference>
<evidence type="ECO:0000259" key="2">
    <source>
        <dbReference type="Pfam" id="PF01471"/>
    </source>
</evidence>
<dbReference type="Proteomes" id="UP000070456">
    <property type="component" value="Unassembled WGS sequence"/>
</dbReference>
<gene>
    <name evidence="3" type="ORF">AN619_03370</name>
</gene>
<evidence type="ECO:0000256" key="1">
    <source>
        <dbReference type="SAM" id="MobiDB-lite"/>
    </source>
</evidence>
<evidence type="ECO:0000313" key="4">
    <source>
        <dbReference type="Proteomes" id="UP000070456"/>
    </source>
</evidence>
<feature type="compositionally biased region" description="Basic and acidic residues" evidence="1">
    <location>
        <begin position="261"/>
        <end position="270"/>
    </location>
</feature>
<name>A0A140LBF8_9FIRM</name>
<dbReference type="InterPro" id="IPR002477">
    <property type="entry name" value="Peptidoglycan-bd-like"/>
</dbReference>
<dbReference type="Gene3D" id="1.10.101.10">
    <property type="entry name" value="PGBD-like superfamily/PGBD"/>
    <property type="match status" value="1"/>
</dbReference>
<proteinExistence type="predicted"/>
<dbReference type="STRING" id="520762.AN619_03370"/>
<comment type="caution">
    <text evidence="3">The sequence shown here is derived from an EMBL/GenBank/DDBJ whole genome shotgun (WGS) entry which is preliminary data.</text>
</comment>
<evidence type="ECO:0000313" key="3">
    <source>
        <dbReference type="EMBL" id="KXG77883.1"/>
    </source>
</evidence>
<accession>A0A140LBF8</accession>
<dbReference type="Pfam" id="PF01471">
    <property type="entry name" value="PG_binding_1"/>
    <property type="match status" value="1"/>
</dbReference>
<dbReference type="SUPFAM" id="SSF47090">
    <property type="entry name" value="PGBD-like"/>
    <property type="match status" value="1"/>
</dbReference>
<feature type="domain" description="Peptidoglycan binding-like" evidence="2">
    <location>
        <begin position="50"/>
        <end position="106"/>
    </location>
</feature>
<protein>
    <recommendedName>
        <fullName evidence="2">Peptidoglycan binding-like domain-containing protein</fullName>
    </recommendedName>
</protein>
<dbReference type="AlphaFoldDB" id="A0A140LBF8"/>
<dbReference type="InterPro" id="IPR036366">
    <property type="entry name" value="PGBDSf"/>
</dbReference>